<proteinExistence type="predicted"/>
<dbReference type="InterPro" id="IPR032466">
    <property type="entry name" value="Metal_Hydrolase"/>
</dbReference>
<dbReference type="InterPro" id="IPR006680">
    <property type="entry name" value="Amidohydro-rel"/>
</dbReference>
<dbReference type="InterPro" id="IPR017700">
    <property type="entry name" value="Aminohydrolase_SsnA"/>
</dbReference>
<feature type="domain" description="Amidohydrolase-related" evidence="2">
    <location>
        <begin position="56"/>
        <end position="409"/>
    </location>
</feature>
<evidence type="ECO:0000256" key="1">
    <source>
        <dbReference type="ARBA" id="ARBA00022801"/>
    </source>
</evidence>
<dbReference type="CDD" id="cd01298">
    <property type="entry name" value="ATZ_TRZ_like"/>
    <property type="match status" value="1"/>
</dbReference>
<accession>A0A6B0YXA4</accession>
<dbReference type="SUPFAM" id="SSF51556">
    <property type="entry name" value="Metallo-dependent hydrolases"/>
    <property type="match status" value="1"/>
</dbReference>
<name>A0A6B0YXA4_9CHLR</name>
<gene>
    <name evidence="3" type="primary">ssnA</name>
    <name evidence="3" type="ORF">F4Y42_14450</name>
</gene>
<dbReference type="Gene3D" id="3.20.20.140">
    <property type="entry name" value="Metal-dependent hydrolases"/>
    <property type="match status" value="1"/>
</dbReference>
<evidence type="ECO:0000313" key="3">
    <source>
        <dbReference type="EMBL" id="MXY94639.1"/>
    </source>
</evidence>
<dbReference type="PANTHER" id="PTHR43794:SF11">
    <property type="entry name" value="AMIDOHYDROLASE-RELATED DOMAIN-CONTAINING PROTEIN"/>
    <property type="match status" value="1"/>
</dbReference>
<dbReference type="GO" id="GO:0016810">
    <property type="term" value="F:hydrolase activity, acting on carbon-nitrogen (but not peptide) bonds"/>
    <property type="evidence" value="ECO:0007669"/>
    <property type="project" value="InterPro"/>
</dbReference>
<organism evidence="3">
    <name type="scientific">Caldilineaceae bacterium SB0664_bin_27</name>
    <dbReference type="NCBI Taxonomy" id="2605260"/>
    <lineage>
        <taxon>Bacteria</taxon>
        <taxon>Bacillati</taxon>
        <taxon>Chloroflexota</taxon>
        <taxon>Caldilineae</taxon>
        <taxon>Caldilineales</taxon>
        <taxon>Caldilineaceae</taxon>
    </lineage>
</organism>
<dbReference type="Gene3D" id="2.30.40.10">
    <property type="entry name" value="Urease, subunit C, domain 1"/>
    <property type="match status" value="1"/>
</dbReference>
<dbReference type="NCBIfam" id="TIGR03314">
    <property type="entry name" value="Se_ssnA"/>
    <property type="match status" value="1"/>
</dbReference>
<reference evidence="3" key="1">
    <citation type="submission" date="2019-09" db="EMBL/GenBank/DDBJ databases">
        <title>Characterisation of the sponge microbiome using genome-centric metagenomics.</title>
        <authorList>
            <person name="Engelberts J.P."/>
            <person name="Robbins S.J."/>
            <person name="De Goeij J.M."/>
            <person name="Aranda M."/>
            <person name="Bell S.C."/>
            <person name="Webster N.S."/>
        </authorList>
    </citation>
    <scope>NUCLEOTIDE SEQUENCE</scope>
    <source>
        <strain evidence="3">SB0664_bin_27</strain>
    </source>
</reference>
<dbReference type="NCBIfam" id="NF005540">
    <property type="entry name" value="PRK07203.1"/>
    <property type="match status" value="1"/>
</dbReference>
<evidence type="ECO:0000259" key="2">
    <source>
        <dbReference type="Pfam" id="PF01979"/>
    </source>
</evidence>
<dbReference type="SUPFAM" id="SSF51338">
    <property type="entry name" value="Composite domain of metallo-dependent hydrolases"/>
    <property type="match status" value="1"/>
</dbReference>
<dbReference type="AlphaFoldDB" id="A0A6B0YXA4"/>
<dbReference type="Pfam" id="PF01979">
    <property type="entry name" value="Amidohydro_1"/>
    <property type="match status" value="1"/>
</dbReference>
<sequence>MLIHNATVITFDGSNRVLADGGVYVQGDEIVDVDESGPLLTRYPDAERWDAQGKLLMPGMICSHTHFYGAFARGMYIPGEPARDFPEILQKLWWPLDRSLDLEGVQSSAEVCLVDAIRNGTTTLVDHHASQNAIDGSLDAIAAAVETSGLRSVLCYEVTDRDGPAAARAGIRENVRFAEALRDSPLAERVASTFGLHASMTLSDDTLEACRAESNRFHVHVAEHQADAWDSLSRSGKRTVERLHRFGITGVESIFAHCVHIDGWEMALLKDTGTFVSHQPRSNMNNAVGAANVPAMLRGEMSVVLGNDGFSNDMFAEMKVTDQLHKVNSSDPRTLGADKVLQMAVHNNRRLARAFFDKPIGILAPGALADLILLDYFPTTPLHGDNLPWHILFGISGGHVHSTICHGRVLMRDRELLTLDEAEISARSRERAQETWERFWQPST</sequence>
<protein>
    <submittedName>
        <fullName evidence="3">Putative aminohydrolase SsnA</fullName>
    </submittedName>
</protein>
<dbReference type="PANTHER" id="PTHR43794">
    <property type="entry name" value="AMINOHYDROLASE SSNA-RELATED"/>
    <property type="match status" value="1"/>
</dbReference>
<keyword evidence="1 3" id="KW-0378">Hydrolase</keyword>
<dbReference type="InterPro" id="IPR011059">
    <property type="entry name" value="Metal-dep_hydrolase_composite"/>
</dbReference>
<dbReference type="InterPro" id="IPR050287">
    <property type="entry name" value="MTA/SAH_deaminase"/>
</dbReference>
<dbReference type="EMBL" id="VXRG01000119">
    <property type="protein sequence ID" value="MXY94639.1"/>
    <property type="molecule type" value="Genomic_DNA"/>
</dbReference>
<comment type="caution">
    <text evidence="3">The sequence shown here is derived from an EMBL/GenBank/DDBJ whole genome shotgun (WGS) entry which is preliminary data.</text>
</comment>